<evidence type="ECO:0000256" key="1">
    <source>
        <dbReference type="ARBA" id="ARBA00022679"/>
    </source>
</evidence>
<accession>A0A2H0WS54</accession>
<organism evidence="4 5">
    <name type="scientific">Candidatus Roizmanbacteria bacterium CG09_land_8_20_14_0_10_41_9</name>
    <dbReference type="NCBI Taxonomy" id="1974850"/>
    <lineage>
        <taxon>Bacteria</taxon>
        <taxon>Candidatus Roizmaniibacteriota</taxon>
    </lineage>
</organism>
<feature type="compositionally biased region" description="Basic and acidic residues" evidence="2">
    <location>
        <begin position="223"/>
        <end position="235"/>
    </location>
</feature>
<name>A0A2H0WS54_9BACT</name>
<feature type="domain" description="Glycosyl transferase family 1" evidence="3">
    <location>
        <begin position="256"/>
        <end position="368"/>
    </location>
</feature>
<gene>
    <name evidence="4" type="ORF">COT62_03410</name>
</gene>
<dbReference type="PANTHER" id="PTHR46401">
    <property type="entry name" value="GLYCOSYLTRANSFERASE WBBK-RELATED"/>
    <property type="match status" value="1"/>
</dbReference>
<evidence type="ECO:0000313" key="5">
    <source>
        <dbReference type="Proteomes" id="UP000231198"/>
    </source>
</evidence>
<dbReference type="InterPro" id="IPR001296">
    <property type="entry name" value="Glyco_trans_1"/>
</dbReference>
<dbReference type="Proteomes" id="UP000231198">
    <property type="component" value="Unassembled WGS sequence"/>
</dbReference>
<protein>
    <recommendedName>
        <fullName evidence="3">Glycosyl transferase family 1 domain-containing protein</fullName>
    </recommendedName>
</protein>
<feature type="region of interest" description="Disordered" evidence="2">
    <location>
        <begin position="214"/>
        <end position="235"/>
    </location>
</feature>
<dbReference type="EMBL" id="PEZG01000074">
    <property type="protein sequence ID" value="PIS15490.1"/>
    <property type="molecule type" value="Genomic_DNA"/>
</dbReference>
<dbReference type="SUPFAM" id="SSF53756">
    <property type="entry name" value="UDP-Glycosyltransferase/glycogen phosphorylase"/>
    <property type="match status" value="1"/>
</dbReference>
<evidence type="ECO:0000256" key="2">
    <source>
        <dbReference type="SAM" id="MobiDB-lite"/>
    </source>
</evidence>
<dbReference type="AlphaFoldDB" id="A0A2H0WS54"/>
<proteinExistence type="predicted"/>
<evidence type="ECO:0000259" key="3">
    <source>
        <dbReference type="Pfam" id="PF00534"/>
    </source>
</evidence>
<dbReference type="Gene3D" id="3.40.50.2000">
    <property type="entry name" value="Glycogen Phosphorylase B"/>
    <property type="match status" value="1"/>
</dbReference>
<dbReference type="PANTHER" id="PTHR46401:SF2">
    <property type="entry name" value="GLYCOSYLTRANSFERASE WBBK-RELATED"/>
    <property type="match status" value="1"/>
</dbReference>
<dbReference type="CDD" id="cd03809">
    <property type="entry name" value="GT4_MtfB-like"/>
    <property type="match status" value="1"/>
</dbReference>
<dbReference type="Pfam" id="PF00534">
    <property type="entry name" value="Glycos_transf_1"/>
    <property type="match status" value="1"/>
</dbReference>
<reference evidence="5" key="1">
    <citation type="submission" date="2017-09" db="EMBL/GenBank/DDBJ databases">
        <title>Depth-based differentiation of microbial function through sediment-hosted aquifers and enrichment of novel symbionts in the deep terrestrial subsurface.</title>
        <authorList>
            <person name="Probst A.J."/>
            <person name="Ladd B."/>
            <person name="Jarett J.K."/>
            <person name="Geller-Mcgrath D.E."/>
            <person name="Sieber C.M.K."/>
            <person name="Emerson J.B."/>
            <person name="Anantharaman K."/>
            <person name="Thomas B.C."/>
            <person name="Malmstrom R."/>
            <person name="Stieglmeier M."/>
            <person name="Klingl A."/>
            <person name="Woyke T."/>
            <person name="Ryan C.M."/>
            <person name="Banfield J.F."/>
        </authorList>
    </citation>
    <scope>NUCLEOTIDE SEQUENCE [LARGE SCALE GENOMIC DNA]</scope>
</reference>
<comment type="caution">
    <text evidence="4">The sequence shown here is derived from an EMBL/GenBank/DDBJ whole genome shotgun (WGS) entry which is preliminary data.</text>
</comment>
<dbReference type="GO" id="GO:0016757">
    <property type="term" value="F:glycosyltransferase activity"/>
    <property type="evidence" value="ECO:0007669"/>
    <property type="project" value="InterPro"/>
</dbReference>
<evidence type="ECO:0000313" key="4">
    <source>
        <dbReference type="EMBL" id="PIS15490.1"/>
    </source>
</evidence>
<keyword evidence="1" id="KW-0808">Transferase</keyword>
<sequence>MHPPIYVYDPTVSDPLSKVRGIGRYLQILREQFKDEWVFTNNTASIPSNCIFLNPFFSILKKPLLIRRRAKKQIAIIHDIIPLKYPAHYPSGMKGNIFSLLNALTLKNYDVIITDSLHSKRDIISYLRVDEKKVKVIYPTLPSIFLNSKFRILYSSFQKDYCIYVGDATWNKNLVSLAKAIKLADVPCVFIGKVFEPFAPSNTESDFFRVSQLSEQASSEEPLDMRGTTRNERSHSNVGMRVDLTKKKLLPVFSHPWQQELHAFAQEIKDDSHFIFPGYVPDEDLLGYYAHAKLNILVSRDEGFGFSFLEASSQKCPTLLSNIPIFREISQNAAFFCDGENPQDIAEKIKRLYGDEKLRNNLVLRSQKRLDFFTKPGRFKKEVLDAINNS</sequence>